<dbReference type="PROSITE" id="PS50294">
    <property type="entry name" value="WD_REPEATS_REGION"/>
    <property type="match status" value="1"/>
</dbReference>
<evidence type="ECO:0000256" key="2">
    <source>
        <dbReference type="ARBA" id="ARBA00022737"/>
    </source>
</evidence>
<dbReference type="InterPro" id="IPR001680">
    <property type="entry name" value="WD40_rpt"/>
</dbReference>
<feature type="compositionally biased region" description="Polar residues" evidence="4">
    <location>
        <begin position="159"/>
        <end position="170"/>
    </location>
</feature>
<feature type="compositionally biased region" description="Polar residues" evidence="4">
    <location>
        <begin position="231"/>
        <end position="242"/>
    </location>
</feature>
<feature type="compositionally biased region" description="Gly residues" evidence="4">
    <location>
        <begin position="128"/>
        <end position="137"/>
    </location>
</feature>
<dbReference type="InterPro" id="IPR015943">
    <property type="entry name" value="WD40/YVTN_repeat-like_dom_sf"/>
</dbReference>
<keyword evidence="2" id="KW-0677">Repeat</keyword>
<dbReference type="InterPro" id="IPR019775">
    <property type="entry name" value="WD40_repeat_CS"/>
</dbReference>
<feature type="region of interest" description="Disordered" evidence="4">
    <location>
        <begin position="1"/>
        <end position="60"/>
    </location>
</feature>
<dbReference type="Gene3D" id="2.130.10.10">
    <property type="entry name" value="YVTN repeat-like/Quinoprotein amine dehydrogenase"/>
    <property type="match status" value="1"/>
</dbReference>
<feature type="compositionally biased region" description="Polar residues" evidence="4">
    <location>
        <begin position="74"/>
        <end position="86"/>
    </location>
</feature>
<accession>A0A167UX00</accession>
<proteinExistence type="predicted"/>
<dbReference type="VEuPathDB" id="FungiDB:AAP_06299"/>
<protein>
    <submittedName>
        <fullName evidence="5">WD40/YVTN repeat-like-containing domain protein</fullName>
    </submittedName>
</protein>
<dbReference type="OrthoDB" id="1284551at2759"/>
<keyword evidence="1 3" id="KW-0853">WD repeat</keyword>
<evidence type="ECO:0000256" key="3">
    <source>
        <dbReference type="PROSITE-ProRule" id="PRU00221"/>
    </source>
</evidence>
<evidence type="ECO:0000313" key="5">
    <source>
        <dbReference type="EMBL" id="KZZ86725.1"/>
    </source>
</evidence>
<keyword evidence="6" id="KW-1185">Reference proteome</keyword>
<comment type="caution">
    <text evidence="5">The sequence shown here is derived from an EMBL/GenBank/DDBJ whole genome shotgun (WGS) entry which is preliminary data.</text>
</comment>
<dbReference type="Proteomes" id="UP000242877">
    <property type="component" value="Unassembled WGS sequence"/>
</dbReference>
<evidence type="ECO:0000313" key="6">
    <source>
        <dbReference type="Proteomes" id="UP000242877"/>
    </source>
</evidence>
<gene>
    <name evidence="5" type="ORF">AAP_06299</name>
</gene>
<feature type="region of interest" description="Disordered" evidence="4">
    <location>
        <begin position="74"/>
        <end position="170"/>
    </location>
</feature>
<dbReference type="PROSITE" id="PS00678">
    <property type="entry name" value="WD_REPEATS_1"/>
    <property type="match status" value="2"/>
</dbReference>
<reference evidence="5 6" key="1">
    <citation type="journal article" date="2016" name="Genome Biol. Evol.">
        <title>Divergent and convergent evolution of fungal pathogenicity.</title>
        <authorList>
            <person name="Shang Y."/>
            <person name="Xiao G."/>
            <person name="Zheng P."/>
            <person name="Cen K."/>
            <person name="Zhan S."/>
            <person name="Wang C."/>
        </authorList>
    </citation>
    <scope>NUCLEOTIDE SEQUENCE [LARGE SCALE GENOMIC DNA]</scope>
    <source>
        <strain evidence="5 6">ARSEF 7405</strain>
    </source>
</reference>
<dbReference type="AlphaFoldDB" id="A0A167UX00"/>
<dbReference type="Pfam" id="PF00400">
    <property type="entry name" value="WD40"/>
    <property type="match status" value="3"/>
</dbReference>
<dbReference type="PANTHER" id="PTHR19919">
    <property type="entry name" value="WD REPEAT CONTAINING PROTEIN"/>
    <property type="match status" value="1"/>
</dbReference>
<dbReference type="InterPro" id="IPR036322">
    <property type="entry name" value="WD40_repeat_dom_sf"/>
</dbReference>
<dbReference type="SUPFAM" id="SSF50978">
    <property type="entry name" value="WD40 repeat-like"/>
    <property type="match status" value="1"/>
</dbReference>
<feature type="repeat" description="WD" evidence="3">
    <location>
        <begin position="564"/>
        <end position="598"/>
    </location>
</feature>
<dbReference type="EMBL" id="AZGZ01000050">
    <property type="protein sequence ID" value="KZZ86725.1"/>
    <property type="molecule type" value="Genomic_DNA"/>
</dbReference>
<organism evidence="5 6">
    <name type="scientific">Ascosphaera apis ARSEF 7405</name>
    <dbReference type="NCBI Taxonomy" id="392613"/>
    <lineage>
        <taxon>Eukaryota</taxon>
        <taxon>Fungi</taxon>
        <taxon>Dikarya</taxon>
        <taxon>Ascomycota</taxon>
        <taxon>Pezizomycotina</taxon>
        <taxon>Eurotiomycetes</taxon>
        <taxon>Eurotiomycetidae</taxon>
        <taxon>Onygenales</taxon>
        <taxon>Ascosphaeraceae</taxon>
        <taxon>Ascosphaera</taxon>
    </lineage>
</organism>
<sequence length="673" mass="71959">MADMPGFDLRRTASQQYKNEELHIPSYAAPGGGRRGSSSNPSEGPSRSTSHLYSVPEASSVSPARYSYYADLPSESNYLPQTSSGFQHDAGRRYSSTADADTTGPIPGLLQPGRHSNDFGPHSANLVGVGGGGGGEGFNSRPTSTTATTGAGAAPTSTNMYQDASHTRPPSLSIGTGPGPVDSFHHYLPADPTAPQRQSFPGRPPAITPQGSGMNSMAGPTGSIAPYSMGHASQPSVGSAHQSPLGLADIRQDMPAGEEPASADSAELPSTWNSNYLSPWPLYALDWCKWPNTDGTFGKVAAASYLEDNHNYLSIFDTYESPYDAHLPDSERGLEFRKIAEASHSYPVTRVLWEPPTTMKESTDLLATSGDHLRLWSVPKEQMSYYSNSLHSQTTAAPAKLSPLALLSNSKSPEHTAPITSLDWNVREPSLIITSSIDTTCTIWDIPSLTAKTQLIAHDKEVFDVRFCANSVDAFVSCGADGSVRMFDLRSLDHSTIIYEPNEKSDRLSNPGDLSPPGASLWPPPLLRIATSPHDAFLLATFAQDSNIIRILDTRQPGQALVELKGHSASVNCIEWSPFRRGTLASGADDSLVCIWDLFDPKTNTVVQSSQHQGPGHGPAGATTTERAPVAAWRSDFEISNISWSPHMPSQGSRSGRGWLGVCSGRVLTGVAI</sequence>
<feature type="compositionally biased region" description="Low complexity" evidence="4">
    <location>
        <begin position="142"/>
        <end position="158"/>
    </location>
</feature>
<dbReference type="SMART" id="SM00320">
    <property type="entry name" value="WD40"/>
    <property type="match status" value="4"/>
</dbReference>
<name>A0A167UX00_9EURO</name>
<dbReference type="PROSITE" id="PS50082">
    <property type="entry name" value="WD_REPEATS_2"/>
    <property type="match status" value="2"/>
</dbReference>
<feature type="compositionally biased region" description="Low complexity" evidence="4">
    <location>
        <begin position="36"/>
        <end position="50"/>
    </location>
</feature>
<feature type="repeat" description="WD" evidence="3">
    <location>
        <begin position="412"/>
        <end position="454"/>
    </location>
</feature>
<evidence type="ECO:0000256" key="1">
    <source>
        <dbReference type="ARBA" id="ARBA00022574"/>
    </source>
</evidence>
<evidence type="ECO:0000256" key="4">
    <source>
        <dbReference type="SAM" id="MobiDB-lite"/>
    </source>
</evidence>
<dbReference type="InterPro" id="IPR045159">
    <property type="entry name" value="DCAF7-like"/>
</dbReference>
<feature type="region of interest" description="Disordered" evidence="4">
    <location>
        <begin position="189"/>
        <end position="243"/>
    </location>
</feature>